<keyword evidence="3" id="KW-0206">Cytoskeleton</keyword>
<evidence type="ECO:0000256" key="4">
    <source>
        <dbReference type="SAM" id="Coils"/>
    </source>
</evidence>
<evidence type="ECO:0000256" key="1">
    <source>
        <dbReference type="ARBA" id="ARBA00004245"/>
    </source>
</evidence>
<dbReference type="Gene3D" id="3.30.920.20">
    <property type="entry name" value="Gas2-like domain"/>
    <property type="match status" value="1"/>
</dbReference>
<comment type="caution">
    <text evidence="6">The sequence shown here is derived from an EMBL/GenBank/DDBJ whole genome shotgun (WGS) entry which is preliminary data.</text>
</comment>
<dbReference type="OrthoDB" id="2157866at2759"/>
<feature type="domain" description="GAR" evidence="5">
    <location>
        <begin position="338"/>
        <end position="431"/>
    </location>
</feature>
<dbReference type="SUPFAM" id="SSF143575">
    <property type="entry name" value="GAS2 domain-like"/>
    <property type="match status" value="1"/>
</dbReference>
<dbReference type="GO" id="GO:0005856">
    <property type="term" value="C:cytoskeleton"/>
    <property type="evidence" value="ECO:0007669"/>
    <property type="project" value="UniProtKB-SubCell"/>
</dbReference>
<keyword evidence="2" id="KW-0963">Cytoplasm</keyword>
<evidence type="ECO:0000256" key="2">
    <source>
        <dbReference type="ARBA" id="ARBA00022490"/>
    </source>
</evidence>
<evidence type="ECO:0000313" key="6">
    <source>
        <dbReference type="EMBL" id="OMJ83261.1"/>
    </source>
</evidence>
<dbReference type="Proteomes" id="UP000187209">
    <property type="component" value="Unassembled WGS sequence"/>
</dbReference>
<dbReference type="GO" id="GO:0008017">
    <property type="term" value="F:microtubule binding"/>
    <property type="evidence" value="ECO:0007669"/>
    <property type="project" value="InterPro"/>
</dbReference>
<feature type="coiled-coil region" evidence="4">
    <location>
        <begin position="256"/>
        <end position="353"/>
    </location>
</feature>
<dbReference type="PROSITE" id="PS51460">
    <property type="entry name" value="GAR"/>
    <property type="match status" value="1"/>
</dbReference>
<evidence type="ECO:0000259" key="5">
    <source>
        <dbReference type="PROSITE" id="PS51460"/>
    </source>
</evidence>
<name>A0A1R2C2Q2_9CILI</name>
<reference evidence="6 7" key="1">
    <citation type="submission" date="2016-11" db="EMBL/GenBank/DDBJ databases">
        <title>The macronuclear genome of Stentor coeruleus: a giant cell with tiny introns.</title>
        <authorList>
            <person name="Slabodnick M."/>
            <person name="Ruby J.G."/>
            <person name="Reiff S.B."/>
            <person name="Swart E.C."/>
            <person name="Gosai S."/>
            <person name="Prabakaran S."/>
            <person name="Witkowska E."/>
            <person name="Larue G.E."/>
            <person name="Fisher S."/>
            <person name="Freeman R.M."/>
            <person name="Gunawardena J."/>
            <person name="Chu W."/>
            <person name="Stover N.A."/>
            <person name="Gregory B.D."/>
            <person name="Nowacki M."/>
            <person name="Derisi J."/>
            <person name="Roy S.W."/>
            <person name="Marshall W.F."/>
            <person name="Sood P."/>
        </authorList>
    </citation>
    <scope>NUCLEOTIDE SEQUENCE [LARGE SCALE GENOMIC DNA]</scope>
    <source>
        <strain evidence="6">WM001</strain>
    </source>
</reference>
<evidence type="ECO:0000313" key="7">
    <source>
        <dbReference type="Proteomes" id="UP000187209"/>
    </source>
</evidence>
<feature type="coiled-coil region" evidence="4">
    <location>
        <begin position="117"/>
        <end position="190"/>
    </location>
</feature>
<dbReference type="InterPro" id="IPR036534">
    <property type="entry name" value="GAR_dom_sf"/>
</dbReference>
<dbReference type="EMBL" id="MPUH01000310">
    <property type="protein sequence ID" value="OMJ83261.1"/>
    <property type="molecule type" value="Genomic_DNA"/>
</dbReference>
<sequence length="503" mass="58853">MAEVELLNLRSSVIYSCEIDASPTTPHIFYVKMLDQTLTNLGEITLKINFLNKTRQAVTPESKFRNSENDKSCISTSREFGQQKTNFLLRKYETLIDQLKIKNELLASVKDDLFKQKNSLEAILNEERDYVTSLENKIKQVSQDYSEALKRSEDRDGSFLQKLNTLVKENSELQKENYQLSCEVKTLESENFYMQENMKRISFFNFETFLVEYSRKIDEISEMYYKSEKERDALQNMLKGSDEIAEKIIKSTNSSTVHLENQNKTLLKDIKDLQDELKFYKLQQTEVKIEEANLREIICIKDQKLQEIKKTLEDSKYEVDQFKNKNEELKNQLKIAQDENDKLEHEMSEYKCKVMQSVKLERTRLDDIDLMLEKYFADQNLENLFVKISTGLYVYGTKKINVSIRNGLLICRVGGGYLVLEEFLRQEQGEKQVQRKTTTNSPLNSIRNTFNFPVKHGKTNSLVSHLVSPKQRGRLTMSFDMENTAVDKIIDEKPKLDLKRLST</sequence>
<keyword evidence="4" id="KW-0175">Coiled coil</keyword>
<gene>
    <name evidence="6" type="ORF">SteCoe_15849</name>
</gene>
<evidence type="ECO:0000256" key="3">
    <source>
        <dbReference type="ARBA" id="ARBA00023212"/>
    </source>
</evidence>
<accession>A0A1R2C2Q2</accession>
<organism evidence="6 7">
    <name type="scientific">Stentor coeruleus</name>
    <dbReference type="NCBI Taxonomy" id="5963"/>
    <lineage>
        <taxon>Eukaryota</taxon>
        <taxon>Sar</taxon>
        <taxon>Alveolata</taxon>
        <taxon>Ciliophora</taxon>
        <taxon>Postciliodesmatophora</taxon>
        <taxon>Heterotrichea</taxon>
        <taxon>Heterotrichida</taxon>
        <taxon>Stentoridae</taxon>
        <taxon>Stentor</taxon>
    </lineage>
</organism>
<proteinExistence type="predicted"/>
<dbReference type="AlphaFoldDB" id="A0A1R2C2Q2"/>
<dbReference type="InterPro" id="IPR003108">
    <property type="entry name" value="GAR_dom"/>
</dbReference>
<keyword evidence="7" id="KW-1185">Reference proteome</keyword>
<protein>
    <recommendedName>
        <fullName evidence="5">GAR domain-containing protein</fullName>
    </recommendedName>
</protein>
<comment type="subcellular location">
    <subcellularLocation>
        <location evidence="1">Cytoplasm</location>
        <location evidence="1">Cytoskeleton</location>
    </subcellularLocation>
</comment>